<evidence type="ECO:0000313" key="4">
    <source>
        <dbReference type="Proteomes" id="UP000093111"/>
    </source>
</evidence>
<gene>
    <name evidence="3" type="ORF">ADU59_06880</name>
</gene>
<evidence type="ECO:0000259" key="2">
    <source>
        <dbReference type="Pfam" id="PF13579"/>
    </source>
</evidence>
<keyword evidence="1" id="KW-0808">Transferase</keyword>
<name>A0A1C7P4E1_9HYPH</name>
<dbReference type="SUPFAM" id="SSF53756">
    <property type="entry name" value="UDP-Glycosyltransferase/glycogen phosphorylase"/>
    <property type="match status" value="1"/>
</dbReference>
<organism evidence="3 4">
    <name type="scientific">Pararhizobium polonicum</name>
    <dbReference type="NCBI Taxonomy" id="1612624"/>
    <lineage>
        <taxon>Bacteria</taxon>
        <taxon>Pseudomonadati</taxon>
        <taxon>Pseudomonadota</taxon>
        <taxon>Alphaproteobacteria</taxon>
        <taxon>Hyphomicrobiales</taxon>
        <taxon>Rhizobiaceae</taxon>
        <taxon>Rhizobium/Agrobacterium group</taxon>
        <taxon>Pararhizobium</taxon>
    </lineage>
</organism>
<dbReference type="EMBL" id="LGLV01000005">
    <property type="protein sequence ID" value="OBZ96089.1"/>
    <property type="molecule type" value="Genomic_DNA"/>
</dbReference>
<dbReference type="InterPro" id="IPR028098">
    <property type="entry name" value="Glyco_trans_4-like_N"/>
</dbReference>
<dbReference type="AlphaFoldDB" id="A0A1C7P4E1"/>
<dbReference type="Pfam" id="PF13692">
    <property type="entry name" value="Glyco_trans_1_4"/>
    <property type="match status" value="1"/>
</dbReference>
<feature type="domain" description="Glycosyltransferase subfamily 4-like N-terminal" evidence="2">
    <location>
        <begin position="36"/>
        <end position="177"/>
    </location>
</feature>
<evidence type="ECO:0000256" key="1">
    <source>
        <dbReference type="ARBA" id="ARBA00022679"/>
    </source>
</evidence>
<dbReference type="PATRIC" id="fig|1612624.7.peg.1449"/>
<dbReference type="Pfam" id="PF13579">
    <property type="entry name" value="Glyco_trans_4_4"/>
    <property type="match status" value="1"/>
</dbReference>
<accession>A0A1C7P4E1</accession>
<dbReference type="GO" id="GO:0016757">
    <property type="term" value="F:glycosyltransferase activity"/>
    <property type="evidence" value="ECO:0007669"/>
    <property type="project" value="UniProtKB-ARBA"/>
</dbReference>
<dbReference type="OrthoDB" id="9783380at2"/>
<dbReference type="PANTHER" id="PTHR46401:SF2">
    <property type="entry name" value="GLYCOSYLTRANSFERASE WBBK-RELATED"/>
    <property type="match status" value="1"/>
</dbReference>
<dbReference type="Gene3D" id="3.40.50.2000">
    <property type="entry name" value="Glycogen Phosphorylase B"/>
    <property type="match status" value="2"/>
</dbReference>
<reference evidence="3 4" key="1">
    <citation type="journal article" date="2016" name="Syst. Appl. Microbiol.">
        <title>Pararhizobium polonicum sp. nov. isolated from tumors on stone fruit rootstocks.</title>
        <authorList>
            <person name="Pulawska J."/>
            <person name="Kuzmanovic N."/>
            <person name="Willems A."/>
            <person name="Pothier J.F."/>
        </authorList>
    </citation>
    <scope>NUCLEOTIDE SEQUENCE [LARGE SCALE GENOMIC DNA]</scope>
    <source>
        <strain evidence="3 4">F5.1</strain>
    </source>
</reference>
<keyword evidence="4" id="KW-1185">Reference proteome</keyword>
<dbReference type="RefSeq" id="WP_068953029.1">
    <property type="nucleotide sequence ID" value="NZ_LGLV01000005.1"/>
</dbReference>
<proteinExistence type="predicted"/>
<comment type="caution">
    <text evidence="3">The sequence shown here is derived from an EMBL/GenBank/DDBJ whole genome shotgun (WGS) entry which is preliminary data.</text>
</comment>
<dbReference type="STRING" id="1612624.ADU59_06880"/>
<dbReference type="Proteomes" id="UP000093111">
    <property type="component" value="Unassembled WGS sequence"/>
</dbReference>
<dbReference type="GO" id="GO:0009103">
    <property type="term" value="P:lipopolysaccharide biosynthetic process"/>
    <property type="evidence" value="ECO:0007669"/>
    <property type="project" value="TreeGrafter"/>
</dbReference>
<protein>
    <recommendedName>
        <fullName evidence="2">Glycosyltransferase subfamily 4-like N-terminal domain-containing protein</fullName>
    </recommendedName>
</protein>
<dbReference type="CDD" id="cd03801">
    <property type="entry name" value="GT4_PimA-like"/>
    <property type="match status" value="1"/>
</dbReference>
<dbReference type="PANTHER" id="PTHR46401">
    <property type="entry name" value="GLYCOSYLTRANSFERASE WBBK-RELATED"/>
    <property type="match status" value="1"/>
</dbReference>
<evidence type="ECO:0000313" key="3">
    <source>
        <dbReference type="EMBL" id="OBZ96089.1"/>
    </source>
</evidence>
<sequence length="385" mass="43512">MCKASTMKVAVVTYFHDNLTGFMDFSYRVAALGTIADVDLYCRYSVRQRQEFATSRFDEIVVLPRFKGLLSQLDYFMRVTRLIRKKAYDLVVMLGSQGSAFVPALPRTARIALYWNEHPSHFFGPSRLRPMRPIRKILRGLCYAGAKKADLVMPIGEAHRQDLLAHGVEAQKTQLIQMGVSDAFRPITTGGEPAVNGRVRFVYAGSVEPDRGRDIMLDAFCSAQDKGLPVHLTIVGAVEAQRQYCQDFIRQRGAENTITVLGRVSGAEVIGHLRDKDFGICIWADKEYYRFNPPTKLFEYQVAGLPVLANTIATHTHFIDNGENGVIFEYDSQSLLQALAQITRHPEKIAHLKTRSLSRSEHYLWRNIEPEFLRQIEAATAGDRP</sequence>